<dbReference type="EMBL" id="FQUT01000004">
    <property type="protein sequence ID" value="SHF46080.1"/>
    <property type="molecule type" value="Genomic_DNA"/>
</dbReference>
<reference evidence="2" key="1">
    <citation type="submission" date="2016-11" db="EMBL/GenBank/DDBJ databases">
        <authorList>
            <person name="Varghese N."/>
            <person name="Submissions S."/>
        </authorList>
    </citation>
    <scope>NUCLEOTIDE SEQUENCE [LARGE SCALE GENOMIC DNA]</scope>
    <source>
        <strain evidence="2">DSM 27619</strain>
    </source>
</reference>
<organism evidence="1 2">
    <name type="scientific">Chryseobacterium arachidis</name>
    <dbReference type="NCBI Taxonomy" id="1416778"/>
    <lineage>
        <taxon>Bacteria</taxon>
        <taxon>Pseudomonadati</taxon>
        <taxon>Bacteroidota</taxon>
        <taxon>Flavobacteriia</taxon>
        <taxon>Flavobacteriales</taxon>
        <taxon>Weeksellaceae</taxon>
        <taxon>Chryseobacterium group</taxon>
        <taxon>Chryseobacterium</taxon>
    </lineage>
</organism>
<keyword evidence="2" id="KW-1185">Reference proteome</keyword>
<dbReference type="AlphaFoldDB" id="A0A1M5BUI4"/>
<name>A0A1M5BUI4_9FLAO</name>
<proteinExistence type="predicted"/>
<accession>A0A1M5BUI4</accession>
<evidence type="ECO:0000313" key="2">
    <source>
        <dbReference type="Proteomes" id="UP000184518"/>
    </source>
</evidence>
<dbReference type="OrthoDB" id="1266472at2"/>
<protein>
    <recommendedName>
        <fullName evidence="3">Prevent-host-death protein</fullName>
    </recommendedName>
</protein>
<sequence>MNYKLELRTQESKSNIVFNNILFDAFKVNIIEKYAGKMTAKPILSEVVFKVRTLDDTLVMRKDGHIRIKVKGDDFQIYQNLSKILNSYDYKHKLINRANAEQDYVHYMLSLVIANYQLN</sequence>
<evidence type="ECO:0008006" key="3">
    <source>
        <dbReference type="Google" id="ProtNLM"/>
    </source>
</evidence>
<dbReference type="RefSeq" id="WP_072956600.1">
    <property type="nucleotide sequence ID" value="NZ_FQUT01000004.1"/>
</dbReference>
<evidence type="ECO:0000313" key="1">
    <source>
        <dbReference type="EMBL" id="SHF46080.1"/>
    </source>
</evidence>
<gene>
    <name evidence="1" type="ORF">SAMN05443633_104297</name>
</gene>
<dbReference type="Proteomes" id="UP000184518">
    <property type="component" value="Unassembled WGS sequence"/>
</dbReference>